<accession>F2U657</accession>
<evidence type="ECO:0000313" key="2">
    <source>
        <dbReference type="EMBL" id="EGD82998.1"/>
    </source>
</evidence>
<dbReference type="OMA" id="CGAFANA"/>
<dbReference type="InParanoid" id="F2U657"/>
<evidence type="ECO:0008006" key="4">
    <source>
        <dbReference type="Google" id="ProtNLM"/>
    </source>
</evidence>
<dbReference type="Proteomes" id="UP000007799">
    <property type="component" value="Unassembled WGS sequence"/>
</dbReference>
<dbReference type="GeneID" id="16075944"/>
<protein>
    <recommendedName>
        <fullName evidence="4">ShKT domain-containing protein</fullName>
    </recommendedName>
</protein>
<organism evidence="3">
    <name type="scientific">Salpingoeca rosetta (strain ATCC 50818 / BSB-021)</name>
    <dbReference type="NCBI Taxonomy" id="946362"/>
    <lineage>
        <taxon>Eukaryota</taxon>
        <taxon>Choanoflagellata</taxon>
        <taxon>Craspedida</taxon>
        <taxon>Salpingoecidae</taxon>
        <taxon>Salpingoeca</taxon>
    </lineage>
</organism>
<dbReference type="KEGG" id="sre:PTSG_03634"/>
<proteinExistence type="predicted"/>
<feature type="chain" id="PRO_5003290768" description="ShKT domain-containing protein" evidence="1">
    <location>
        <begin position="20"/>
        <end position="181"/>
    </location>
</feature>
<dbReference type="EMBL" id="GL832962">
    <property type="protein sequence ID" value="EGD82998.1"/>
    <property type="molecule type" value="Genomic_DNA"/>
</dbReference>
<keyword evidence="1" id="KW-0732">Signal</keyword>
<feature type="signal peptide" evidence="1">
    <location>
        <begin position="1"/>
        <end position="19"/>
    </location>
</feature>
<dbReference type="RefSeq" id="XP_004995362.1">
    <property type="nucleotide sequence ID" value="XM_004995305.1"/>
</dbReference>
<evidence type="ECO:0000256" key="1">
    <source>
        <dbReference type="SAM" id="SignalP"/>
    </source>
</evidence>
<name>F2U657_SALR5</name>
<dbReference type="AlphaFoldDB" id="F2U657"/>
<gene>
    <name evidence="2" type="ORF">PTSG_03634</name>
</gene>
<reference evidence="2" key="1">
    <citation type="submission" date="2009-08" db="EMBL/GenBank/DDBJ databases">
        <title>Annotation of Salpingoeca rosetta.</title>
        <authorList>
            <consortium name="The Broad Institute Genome Sequencing Platform"/>
            <person name="Russ C."/>
            <person name="Cuomo C."/>
            <person name="Burger G."/>
            <person name="Gray M.W."/>
            <person name="Holland P.W.H."/>
            <person name="King N."/>
            <person name="Lang F.B.F."/>
            <person name="Roger A.J."/>
            <person name="Ruiz-Trillo I."/>
            <person name="Young S.K."/>
            <person name="Zeng Q."/>
            <person name="Gargeya S."/>
            <person name="Alvarado L."/>
            <person name="Berlin A."/>
            <person name="Chapman S.B."/>
            <person name="Chen Z."/>
            <person name="Freedman E."/>
            <person name="Gellesch M."/>
            <person name="Goldberg J."/>
            <person name="Griggs A."/>
            <person name="Gujja S."/>
            <person name="Heilman E."/>
            <person name="Heiman D."/>
            <person name="Howarth C."/>
            <person name="Mehta T."/>
            <person name="Neiman D."/>
            <person name="Pearson M."/>
            <person name="Roberts A."/>
            <person name="Saif S."/>
            <person name="Shea T."/>
            <person name="Shenoy N."/>
            <person name="Sisk P."/>
            <person name="Stolte C."/>
            <person name="Sykes S."/>
            <person name="White J."/>
            <person name="Yandava C."/>
            <person name="Haas B."/>
            <person name="Nusbaum C."/>
            <person name="Birren B."/>
        </authorList>
    </citation>
    <scope>NUCLEOTIDE SEQUENCE [LARGE SCALE GENOMIC DNA]</scope>
    <source>
        <strain evidence="2">ATCC 50818</strain>
    </source>
</reference>
<keyword evidence="3" id="KW-1185">Reference proteome</keyword>
<sequence length="181" mass="19725">MRVVFGMIVATLLATVVSATLDQDDALAALLPSTGTCTEAAQQGLCGAFANAVAFLCQQSCQGYGYENACMDQDLAVEQVWQAGVSDLGAQEQMTCERTRRALHCNMQPFASLCPQTCLKCVDNQTQDEYGDAASVEALTTFAYQEELIKQEMRQARYECALQRQAADYDCATQQEPCPAF</sequence>
<evidence type="ECO:0000313" key="3">
    <source>
        <dbReference type="Proteomes" id="UP000007799"/>
    </source>
</evidence>